<protein>
    <submittedName>
        <fullName evidence="1">Uncharacterized protein</fullName>
    </submittedName>
</protein>
<evidence type="ECO:0000313" key="1">
    <source>
        <dbReference type="EMBL" id="CAF0903377.1"/>
    </source>
</evidence>
<sequence>MNEWEGENEFIFSKLSEPAILGIDFLNKFGASFGFSEQKIIIKENNQVYRINMIKDTEPVIEAYNVELENKVFVKANSENLVKIKVKNYKPNDQVMFEPKVMSIRDLACGIVLASSLNTVQEDGTVFLSVLNASGKDVFVDKEAVIGCLCYAEEQCLQKIVEIQIEMVKINKKTSKWFIGKSRLEKI</sequence>
<gene>
    <name evidence="1" type="ORF">OXX778_LOCUS11515</name>
</gene>
<dbReference type="Proteomes" id="UP000663879">
    <property type="component" value="Unassembled WGS sequence"/>
</dbReference>
<dbReference type="AlphaFoldDB" id="A0A813ZUD0"/>
<name>A0A813ZUD0_9BILA</name>
<accession>A0A813ZUD0</accession>
<comment type="caution">
    <text evidence="1">The sequence shown here is derived from an EMBL/GenBank/DDBJ whole genome shotgun (WGS) entry which is preliminary data.</text>
</comment>
<evidence type="ECO:0000313" key="2">
    <source>
        <dbReference type="Proteomes" id="UP000663879"/>
    </source>
</evidence>
<reference evidence="1" key="1">
    <citation type="submission" date="2021-02" db="EMBL/GenBank/DDBJ databases">
        <authorList>
            <person name="Nowell W R."/>
        </authorList>
    </citation>
    <scope>NUCLEOTIDE SEQUENCE</scope>
    <source>
        <strain evidence="1">Ploen Becks lab</strain>
    </source>
</reference>
<keyword evidence="2" id="KW-1185">Reference proteome</keyword>
<proteinExistence type="predicted"/>
<organism evidence="1 2">
    <name type="scientific">Brachionus calyciflorus</name>
    <dbReference type="NCBI Taxonomy" id="104777"/>
    <lineage>
        <taxon>Eukaryota</taxon>
        <taxon>Metazoa</taxon>
        <taxon>Spiralia</taxon>
        <taxon>Gnathifera</taxon>
        <taxon>Rotifera</taxon>
        <taxon>Eurotatoria</taxon>
        <taxon>Monogononta</taxon>
        <taxon>Pseudotrocha</taxon>
        <taxon>Ploima</taxon>
        <taxon>Brachionidae</taxon>
        <taxon>Brachionus</taxon>
    </lineage>
</organism>
<dbReference type="EMBL" id="CAJNOC010001960">
    <property type="protein sequence ID" value="CAF0903377.1"/>
    <property type="molecule type" value="Genomic_DNA"/>
</dbReference>